<sequence>MGQPAVGRDDCVVDKVTGVRNLAQDWPPHASNLDRILAHKTPELQDDTAAHSSARQASALWLYAQGCTNFRGCFDHASQGRTKAPE</sequence>
<comment type="caution">
    <text evidence="1">The sequence shown here is derived from an EMBL/GenBank/DDBJ whole genome shotgun (WGS) entry which is preliminary data.</text>
</comment>
<protein>
    <submittedName>
        <fullName evidence="1">Uncharacterized protein</fullName>
    </submittedName>
</protein>
<name>A0A9P6KNQ7_9PLEO</name>
<dbReference type="OrthoDB" id="10546540at2759"/>
<proteinExistence type="predicted"/>
<gene>
    <name evidence="1" type="ORF">PMIN01_08668</name>
</gene>
<reference evidence="1" key="1">
    <citation type="journal article" date="2020" name="Mol. Plant Microbe Interact.">
        <title>Genome Sequence of the Biocontrol Agent Coniothyrium minitans strain Conio (IMI 134523).</title>
        <authorList>
            <person name="Patel D."/>
            <person name="Shittu T.A."/>
            <person name="Baroncelli R."/>
            <person name="Muthumeenakshi S."/>
            <person name="Osborne T.H."/>
            <person name="Janganan T.K."/>
            <person name="Sreenivasaprasad S."/>
        </authorList>
    </citation>
    <scope>NUCLEOTIDE SEQUENCE</scope>
    <source>
        <strain evidence="1">Conio</strain>
    </source>
</reference>
<accession>A0A9P6KNQ7</accession>
<dbReference type="Proteomes" id="UP000756921">
    <property type="component" value="Unassembled WGS sequence"/>
</dbReference>
<keyword evidence="2" id="KW-1185">Reference proteome</keyword>
<dbReference type="EMBL" id="WJXW01000009">
    <property type="protein sequence ID" value="KAF9732986.1"/>
    <property type="molecule type" value="Genomic_DNA"/>
</dbReference>
<organism evidence="1 2">
    <name type="scientific">Paraphaeosphaeria minitans</name>
    <dbReference type="NCBI Taxonomy" id="565426"/>
    <lineage>
        <taxon>Eukaryota</taxon>
        <taxon>Fungi</taxon>
        <taxon>Dikarya</taxon>
        <taxon>Ascomycota</taxon>
        <taxon>Pezizomycotina</taxon>
        <taxon>Dothideomycetes</taxon>
        <taxon>Pleosporomycetidae</taxon>
        <taxon>Pleosporales</taxon>
        <taxon>Massarineae</taxon>
        <taxon>Didymosphaeriaceae</taxon>
        <taxon>Paraphaeosphaeria</taxon>
    </lineage>
</organism>
<evidence type="ECO:0000313" key="1">
    <source>
        <dbReference type="EMBL" id="KAF9732986.1"/>
    </source>
</evidence>
<dbReference type="AlphaFoldDB" id="A0A9P6KNQ7"/>
<evidence type="ECO:0000313" key="2">
    <source>
        <dbReference type="Proteomes" id="UP000756921"/>
    </source>
</evidence>